<dbReference type="Gene3D" id="1.10.630.10">
    <property type="entry name" value="Cytochrome P450"/>
    <property type="match status" value="1"/>
</dbReference>
<evidence type="ECO:0000256" key="11">
    <source>
        <dbReference type="ARBA" id="ARBA00023136"/>
    </source>
</evidence>
<dbReference type="PRINTS" id="PR00465">
    <property type="entry name" value="EP450IV"/>
</dbReference>
<dbReference type="InParanoid" id="D8PRX2"/>
<keyword evidence="8 13" id="KW-0560">Oxidoreductase</keyword>
<proteinExistence type="inferred from homology"/>
<comment type="subcellular location">
    <subcellularLocation>
        <location evidence="2">Membrane</location>
    </subcellularLocation>
</comment>
<dbReference type="AlphaFoldDB" id="D8PRX2"/>
<dbReference type="GO" id="GO:0016020">
    <property type="term" value="C:membrane"/>
    <property type="evidence" value="ECO:0007669"/>
    <property type="project" value="UniProtKB-SubCell"/>
</dbReference>
<reference evidence="14 15" key="1">
    <citation type="journal article" date="2010" name="Nat. Biotechnol.">
        <title>Genome sequence of the model mushroom Schizophyllum commune.</title>
        <authorList>
            <person name="Ohm R.A."/>
            <person name="de Jong J.F."/>
            <person name="Lugones L.G."/>
            <person name="Aerts A."/>
            <person name="Kothe E."/>
            <person name="Stajich J.E."/>
            <person name="de Vries R.P."/>
            <person name="Record E."/>
            <person name="Levasseur A."/>
            <person name="Baker S.E."/>
            <person name="Bartholomew K.A."/>
            <person name="Coutinho P.M."/>
            <person name="Erdmann S."/>
            <person name="Fowler T.J."/>
            <person name="Gathman A.C."/>
            <person name="Lombard V."/>
            <person name="Henrissat B."/>
            <person name="Knabe N."/>
            <person name="Kuees U."/>
            <person name="Lilly W.W."/>
            <person name="Lindquist E."/>
            <person name="Lucas S."/>
            <person name="Magnuson J.K."/>
            <person name="Piumi F."/>
            <person name="Raudaskoski M."/>
            <person name="Salamov A."/>
            <person name="Schmutz J."/>
            <person name="Schwarze F.W.M.R."/>
            <person name="vanKuyk P.A."/>
            <person name="Horton J.S."/>
            <person name="Grigoriev I.V."/>
            <person name="Woesten H.A.B."/>
        </authorList>
    </citation>
    <scope>NUCLEOTIDE SEQUENCE [LARGE SCALE GENOMIC DNA]</scope>
    <source>
        <strain evidence="15">H4-8 / FGSC 9210</strain>
    </source>
</reference>
<evidence type="ECO:0000256" key="13">
    <source>
        <dbReference type="RuleBase" id="RU000461"/>
    </source>
</evidence>
<dbReference type="InterPro" id="IPR001128">
    <property type="entry name" value="Cyt_P450"/>
</dbReference>
<evidence type="ECO:0000256" key="9">
    <source>
        <dbReference type="ARBA" id="ARBA00023004"/>
    </source>
</evidence>
<name>D8PRX2_SCHCM</name>
<dbReference type="InterPro" id="IPR036396">
    <property type="entry name" value="Cyt_P450_sf"/>
</dbReference>
<keyword evidence="5" id="KW-0812">Transmembrane</keyword>
<feature type="binding site" description="axial binding residue" evidence="12">
    <location>
        <position position="386"/>
    </location>
    <ligand>
        <name>heme</name>
        <dbReference type="ChEBI" id="CHEBI:30413"/>
    </ligand>
    <ligandPart>
        <name>Fe</name>
        <dbReference type="ChEBI" id="CHEBI:18248"/>
    </ligandPart>
</feature>
<dbReference type="GO" id="GO:0004497">
    <property type="term" value="F:monooxygenase activity"/>
    <property type="evidence" value="ECO:0007669"/>
    <property type="project" value="UniProtKB-KW"/>
</dbReference>
<comment type="cofactor">
    <cofactor evidence="1 12">
        <name>heme</name>
        <dbReference type="ChEBI" id="CHEBI:30413"/>
    </cofactor>
</comment>
<dbReference type="PANTHER" id="PTHR46206:SF5">
    <property type="entry name" value="P450, PUTATIVE (EUROFUNG)-RELATED"/>
    <property type="match status" value="1"/>
</dbReference>
<evidence type="ECO:0000313" key="15">
    <source>
        <dbReference type="Proteomes" id="UP000007431"/>
    </source>
</evidence>
<evidence type="ECO:0000313" key="14">
    <source>
        <dbReference type="EMBL" id="EFJ02556.1"/>
    </source>
</evidence>
<dbReference type="GO" id="GO:0020037">
    <property type="term" value="F:heme binding"/>
    <property type="evidence" value="ECO:0007669"/>
    <property type="project" value="InterPro"/>
</dbReference>
<evidence type="ECO:0000256" key="2">
    <source>
        <dbReference type="ARBA" id="ARBA00004370"/>
    </source>
</evidence>
<dbReference type="InterPro" id="IPR002403">
    <property type="entry name" value="Cyt_P450_E_grp-IV"/>
</dbReference>
<evidence type="ECO:0000256" key="10">
    <source>
        <dbReference type="ARBA" id="ARBA00023033"/>
    </source>
</evidence>
<dbReference type="Pfam" id="PF00067">
    <property type="entry name" value="p450"/>
    <property type="match status" value="1"/>
</dbReference>
<keyword evidence="7" id="KW-1133">Transmembrane helix</keyword>
<keyword evidence="10 13" id="KW-0503">Monooxygenase</keyword>
<dbReference type="GO" id="GO:0016705">
    <property type="term" value="F:oxidoreductase activity, acting on paired donors, with incorporation or reduction of molecular oxygen"/>
    <property type="evidence" value="ECO:0007669"/>
    <property type="project" value="InterPro"/>
</dbReference>
<evidence type="ECO:0000256" key="12">
    <source>
        <dbReference type="PIRSR" id="PIRSR602403-1"/>
    </source>
</evidence>
<dbReference type="eggNOG" id="KOG0157">
    <property type="taxonomic scope" value="Eukaryota"/>
</dbReference>
<evidence type="ECO:0000256" key="6">
    <source>
        <dbReference type="ARBA" id="ARBA00022723"/>
    </source>
</evidence>
<evidence type="ECO:0000256" key="3">
    <source>
        <dbReference type="ARBA" id="ARBA00010617"/>
    </source>
</evidence>
<dbReference type="PANTHER" id="PTHR46206">
    <property type="entry name" value="CYTOCHROME P450"/>
    <property type="match status" value="1"/>
</dbReference>
<dbReference type="EMBL" id="GL377302">
    <property type="protein sequence ID" value="EFJ02556.1"/>
    <property type="molecule type" value="Genomic_DNA"/>
</dbReference>
<evidence type="ECO:0000256" key="1">
    <source>
        <dbReference type="ARBA" id="ARBA00001971"/>
    </source>
</evidence>
<keyword evidence="6 12" id="KW-0479">Metal-binding</keyword>
<sequence length="459" mass="51931">MAQYNDKPFKIANLNRWIVVVSGNSLIEELRRGAGDVLSFSQASEELAQVSHVFGESIARNPYHVQVLQTQLTRNLHSVCGEMRDEMVAAFNDLIAPSDHEWNTIPALASMTEVVCRVTSRAFVGLPLCRDPQYVALCTGFARQAVRAIIILSITPPFLRPLTARIIWHLQGTVTRIENYLRPLARERSERGRDSMTMKEFVRVNDLIMWLMKEYSGGEKDKLHDLALRLIASNFAAIHTTSMAFTHALYDLAANPEYAKYLRMEIQEMIPRGGWCKDTIDGMHLHDSFLRETMRMHALRQLSIMRKTLQPFTFESAAGGPVTIPAGVLVFAATPAVHFDPAEYGDNAHEFEPFRFGNILIPTWPRNHLVSPSSNFLGWGGGKHQCPGRFFAAVEMKMMLAYIVGRFDGGALKSGPRPEDSRVEANCFPNPWAKVRIRRREQSIPRWDQVKGLYEFTAP</sequence>
<evidence type="ECO:0000256" key="7">
    <source>
        <dbReference type="ARBA" id="ARBA00022989"/>
    </source>
</evidence>
<organism evidence="15">
    <name type="scientific">Schizophyllum commune (strain H4-8 / FGSC 9210)</name>
    <name type="common">Split gill fungus</name>
    <dbReference type="NCBI Taxonomy" id="578458"/>
    <lineage>
        <taxon>Eukaryota</taxon>
        <taxon>Fungi</taxon>
        <taxon>Dikarya</taxon>
        <taxon>Basidiomycota</taxon>
        <taxon>Agaricomycotina</taxon>
        <taxon>Agaricomycetes</taxon>
        <taxon>Agaricomycetidae</taxon>
        <taxon>Agaricales</taxon>
        <taxon>Schizophyllaceae</taxon>
        <taxon>Schizophyllum</taxon>
    </lineage>
</organism>
<dbReference type="OMA" id="FAFARIM"/>
<evidence type="ECO:0000256" key="8">
    <source>
        <dbReference type="ARBA" id="ARBA00023002"/>
    </source>
</evidence>
<gene>
    <name evidence="14" type="ORF">SCHCODRAFT_49028</name>
</gene>
<dbReference type="PROSITE" id="PS00086">
    <property type="entry name" value="CYTOCHROME_P450"/>
    <property type="match status" value="1"/>
</dbReference>
<dbReference type="SUPFAM" id="SSF48264">
    <property type="entry name" value="Cytochrome P450"/>
    <property type="match status" value="1"/>
</dbReference>
<dbReference type="Proteomes" id="UP000007431">
    <property type="component" value="Unassembled WGS sequence"/>
</dbReference>
<keyword evidence="9 12" id="KW-0408">Iron</keyword>
<evidence type="ECO:0008006" key="16">
    <source>
        <dbReference type="Google" id="ProtNLM"/>
    </source>
</evidence>
<keyword evidence="11" id="KW-0472">Membrane</keyword>
<dbReference type="HOGENOM" id="CLU_022195_0_2_1"/>
<evidence type="ECO:0000256" key="4">
    <source>
        <dbReference type="ARBA" id="ARBA00022617"/>
    </source>
</evidence>
<protein>
    <recommendedName>
        <fullName evidence="16">Cytochrome P450</fullName>
    </recommendedName>
</protein>
<evidence type="ECO:0000256" key="5">
    <source>
        <dbReference type="ARBA" id="ARBA00022692"/>
    </source>
</evidence>
<dbReference type="VEuPathDB" id="FungiDB:SCHCODRAFT_02151512"/>
<dbReference type="CDD" id="cd11041">
    <property type="entry name" value="CYP503A1-like"/>
    <property type="match status" value="1"/>
</dbReference>
<comment type="similarity">
    <text evidence="3 13">Belongs to the cytochrome P450 family.</text>
</comment>
<keyword evidence="15" id="KW-1185">Reference proteome</keyword>
<dbReference type="GO" id="GO:0005506">
    <property type="term" value="F:iron ion binding"/>
    <property type="evidence" value="ECO:0007669"/>
    <property type="project" value="InterPro"/>
</dbReference>
<dbReference type="InterPro" id="IPR017972">
    <property type="entry name" value="Cyt_P450_CS"/>
</dbReference>
<accession>D8PRX2</accession>
<keyword evidence="4 12" id="KW-0349">Heme</keyword>